<gene>
    <name evidence="3" type="ORF">GH723_05040</name>
</gene>
<dbReference type="EMBL" id="CP045851">
    <property type="protein sequence ID" value="QGG94519.1"/>
    <property type="molecule type" value="Genomic_DNA"/>
</dbReference>
<dbReference type="KEGG" id="atq:GH723_05040"/>
<feature type="chain" id="PRO_5024452216" evidence="2">
    <location>
        <begin position="26"/>
        <end position="310"/>
    </location>
</feature>
<evidence type="ECO:0000256" key="2">
    <source>
        <dbReference type="SAM" id="SignalP"/>
    </source>
</evidence>
<sequence>MVRRVTIALLALVALVAASCGDDPADESGVGTGAGSEDTADPADDGDGSTDGPGEPVLLVDLVGAFTTVETSFQGVPMIAVYEDGTVIQPGAQILIYPGPALPAVMRSQVDAATVDAIVEAARAAGLDQPDLDYGQPPIADAGDTVVTVTIDGETYEHRATALGVDALPEPGLEGDAVDPPLDAAGDLTPEQQENRAALRDLISEVNGLVGEGTVEEAEPFDADRYRLLVRPASEMGVEPDMDPAPPVEWTVEGVELSRADCLPVEGDAVQDLVALLTDADALTRFTSGGEEWAVVARPVLPHEATCPDA</sequence>
<proteinExistence type="predicted"/>
<keyword evidence="4" id="KW-1185">Reference proteome</keyword>
<protein>
    <submittedName>
        <fullName evidence="3">Uncharacterized protein</fullName>
    </submittedName>
</protein>
<evidence type="ECO:0000313" key="3">
    <source>
        <dbReference type="EMBL" id="QGG94519.1"/>
    </source>
</evidence>
<accession>A0A5Q2RCA2</accession>
<name>A0A5Q2RCA2_9ACTN</name>
<feature type="compositionally biased region" description="Acidic residues" evidence="1">
    <location>
        <begin position="38"/>
        <end position="48"/>
    </location>
</feature>
<evidence type="ECO:0000313" key="4">
    <source>
        <dbReference type="Proteomes" id="UP000334019"/>
    </source>
</evidence>
<feature type="region of interest" description="Disordered" evidence="1">
    <location>
        <begin position="23"/>
        <end position="54"/>
    </location>
</feature>
<keyword evidence="2" id="KW-0732">Signal</keyword>
<feature type="signal peptide" evidence="2">
    <location>
        <begin position="1"/>
        <end position="25"/>
    </location>
</feature>
<reference evidence="3 4" key="1">
    <citation type="submission" date="2019-11" db="EMBL/GenBank/DDBJ databases">
        <authorList>
            <person name="He Y."/>
        </authorList>
    </citation>
    <scope>NUCLEOTIDE SEQUENCE [LARGE SCALE GENOMIC DNA]</scope>
    <source>
        <strain evidence="3 4">SCSIO 58843</strain>
    </source>
</reference>
<dbReference type="AlphaFoldDB" id="A0A5Q2RCA2"/>
<evidence type="ECO:0000256" key="1">
    <source>
        <dbReference type="SAM" id="MobiDB-lite"/>
    </source>
</evidence>
<dbReference type="Proteomes" id="UP000334019">
    <property type="component" value="Chromosome"/>
</dbReference>
<organism evidence="3 4">
    <name type="scientific">Actinomarinicola tropica</name>
    <dbReference type="NCBI Taxonomy" id="2789776"/>
    <lineage>
        <taxon>Bacteria</taxon>
        <taxon>Bacillati</taxon>
        <taxon>Actinomycetota</taxon>
        <taxon>Acidimicrobiia</taxon>
        <taxon>Acidimicrobiales</taxon>
        <taxon>Iamiaceae</taxon>
        <taxon>Actinomarinicola</taxon>
    </lineage>
</organism>
<dbReference type="RefSeq" id="WP_153758625.1">
    <property type="nucleotide sequence ID" value="NZ_CP045851.1"/>
</dbReference>